<comment type="catalytic activity">
    <reaction evidence="9 10">
        <text>dTTP + alpha-D-glucose 1-phosphate + H(+) = dTDP-alpha-D-glucose + diphosphate</text>
        <dbReference type="Rhea" id="RHEA:15225"/>
        <dbReference type="ChEBI" id="CHEBI:15378"/>
        <dbReference type="ChEBI" id="CHEBI:33019"/>
        <dbReference type="ChEBI" id="CHEBI:37568"/>
        <dbReference type="ChEBI" id="CHEBI:57477"/>
        <dbReference type="ChEBI" id="CHEBI:58601"/>
        <dbReference type="EC" id="2.7.7.24"/>
    </reaction>
</comment>
<dbReference type="Proteomes" id="UP000290624">
    <property type="component" value="Unassembled WGS sequence"/>
</dbReference>
<keyword evidence="7 10" id="KW-0479">Metal-binding</keyword>
<dbReference type="Gene3D" id="3.90.550.10">
    <property type="entry name" value="Spore Coat Polysaccharide Biosynthesis Protein SpsA, Chain A"/>
    <property type="match status" value="1"/>
</dbReference>
<feature type="domain" description="Nucleotidyl transferase" evidence="11">
    <location>
        <begin position="3"/>
        <end position="237"/>
    </location>
</feature>
<evidence type="ECO:0000256" key="7">
    <source>
        <dbReference type="ARBA" id="ARBA00022723"/>
    </source>
</evidence>
<dbReference type="PANTHER" id="PTHR43532:SF1">
    <property type="entry name" value="GLUCOSE-1-PHOSPHATE THYMIDYLYLTRANSFERASE 1"/>
    <property type="match status" value="1"/>
</dbReference>
<dbReference type="InterPro" id="IPR029044">
    <property type="entry name" value="Nucleotide-diphossugar_trans"/>
</dbReference>
<protein>
    <recommendedName>
        <fullName evidence="4 10">Glucose-1-phosphate thymidylyltransferase</fullName>
        <ecNumber evidence="3 10">2.7.7.24</ecNumber>
    </recommendedName>
</protein>
<accession>A0A4Q2EHK8</accession>
<gene>
    <name evidence="12" type="primary">rfbA</name>
    <name evidence="12" type="ORF">C1706_03370</name>
</gene>
<dbReference type="GO" id="GO:0046872">
    <property type="term" value="F:metal ion binding"/>
    <property type="evidence" value="ECO:0007669"/>
    <property type="project" value="UniProtKB-KW"/>
</dbReference>
<organism evidence="12 13">
    <name type="scientific">Propioniciclava flava</name>
    <dbReference type="NCBI Taxonomy" id="2072026"/>
    <lineage>
        <taxon>Bacteria</taxon>
        <taxon>Bacillati</taxon>
        <taxon>Actinomycetota</taxon>
        <taxon>Actinomycetes</taxon>
        <taxon>Propionibacteriales</taxon>
        <taxon>Propionibacteriaceae</taxon>
        <taxon>Propioniciclava</taxon>
    </lineage>
</organism>
<comment type="caution">
    <text evidence="12">The sequence shown here is derived from an EMBL/GenBank/DDBJ whole genome shotgun (WGS) entry which is preliminary data.</text>
</comment>
<keyword evidence="13" id="KW-1185">Reference proteome</keyword>
<dbReference type="OrthoDB" id="9803871at2"/>
<dbReference type="CDD" id="cd02538">
    <property type="entry name" value="G1P_TT_short"/>
    <property type="match status" value="1"/>
</dbReference>
<comment type="function">
    <text evidence="10">Catalyzes the formation of dTDP-glucose, from dTTP and glucose 1-phosphate, as well as its pyrophosphorolysis.</text>
</comment>
<evidence type="ECO:0000256" key="9">
    <source>
        <dbReference type="ARBA" id="ARBA00049336"/>
    </source>
</evidence>
<dbReference type="NCBIfam" id="TIGR01207">
    <property type="entry name" value="rmlA"/>
    <property type="match status" value="1"/>
</dbReference>
<evidence type="ECO:0000313" key="12">
    <source>
        <dbReference type="EMBL" id="RXW32931.1"/>
    </source>
</evidence>
<dbReference type="PANTHER" id="PTHR43532">
    <property type="entry name" value="GLUCOSE-1-PHOSPHATE THYMIDYLYLTRANSFERASE"/>
    <property type="match status" value="1"/>
</dbReference>
<evidence type="ECO:0000256" key="1">
    <source>
        <dbReference type="ARBA" id="ARBA00001946"/>
    </source>
</evidence>
<evidence type="ECO:0000256" key="3">
    <source>
        <dbReference type="ARBA" id="ARBA00012461"/>
    </source>
</evidence>
<dbReference type="GO" id="GO:0019318">
    <property type="term" value="P:hexose metabolic process"/>
    <property type="evidence" value="ECO:0007669"/>
    <property type="project" value="UniProtKB-ARBA"/>
</dbReference>
<dbReference type="FunFam" id="3.90.550.10:FF:000023">
    <property type="entry name" value="Glucose-1-phosphate thymidylyltransferase"/>
    <property type="match status" value="1"/>
</dbReference>
<dbReference type="Pfam" id="PF00483">
    <property type="entry name" value="NTP_transferase"/>
    <property type="match status" value="1"/>
</dbReference>
<evidence type="ECO:0000259" key="11">
    <source>
        <dbReference type="Pfam" id="PF00483"/>
    </source>
</evidence>
<evidence type="ECO:0000256" key="10">
    <source>
        <dbReference type="RuleBase" id="RU003706"/>
    </source>
</evidence>
<dbReference type="EMBL" id="PPCV01000002">
    <property type="protein sequence ID" value="RXW32931.1"/>
    <property type="molecule type" value="Genomic_DNA"/>
</dbReference>
<keyword evidence="6 10" id="KW-0548">Nucleotidyltransferase</keyword>
<sequence>MRGIILAGGSGTRLHPVTQATSKQLVPVYDKPMIYYPLSTLMFAGIKDVLVITTPHEADGFRRLLKDGSGFGINITYATQDEPKGLAQAFTIGADFARGHKCALVLGDNIFYGPGLGRQLSSFSDVDGAAVFAYWVDDPTAYGVVEFDDEFTALSIEEKPAAPKSHYAVPGLYFYDEQVVDIAANLKPSARGEYEITDVNRTYLEQGRLRVSVLPRGTAWLDTGTFDSLNDAGNFVRTIQARQGLQVGCPEEVAWRQGFLSDDDLRVRAEGLAKSGYGDYLLNLLNQAK</sequence>
<dbReference type="GO" id="GO:0008879">
    <property type="term" value="F:glucose-1-phosphate thymidylyltransferase activity"/>
    <property type="evidence" value="ECO:0007669"/>
    <property type="project" value="UniProtKB-EC"/>
</dbReference>
<evidence type="ECO:0000313" key="13">
    <source>
        <dbReference type="Proteomes" id="UP000290624"/>
    </source>
</evidence>
<keyword evidence="5 10" id="KW-0808">Transferase</keyword>
<reference evidence="12 13" key="1">
    <citation type="submission" date="2018-01" db="EMBL/GenBank/DDBJ databases">
        <title>Lactibacter flavus gen. nov., sp. nov., a novel bacterium of the family Propionibacteriaceae isolated from raw milk and dairy products.</title>
        <authorList>
            <person name="Wenning M."/>
            <person name="Breitenwieser F."/>
            <person name="Huptas C."/>
            <person name="von Neubeck M."/>
            <person name="Busse H.-J."/>
            <person name="Scherer S."/>
        </authorList>
    </citation>
    <scope>NUCLEOTIDE SEQUENCE [LARGE SCALE GENOMIC DNA]</scope>
    <source>
        <strain evidence="12 13">VG341</strain>
    </source>
</reference>
<dbReference type="EC" id="2.7.7.24" evidence="3 10"/>
<evidence type="ECO:0000256" key="4">
    <source>
        <dbReference type="ARBA" id="ARBA00017654"/>
    </source>
</evidence>
<evidence type="ECO:0000256" key="8">
    <source>
        <dbReference type="ARBA" id="ARBA00022842"/>
    </source>
</evidence>
<dbReference type="RefSeq" id="WP_129457832.1">
    <property type="nucleotide sequence ID" value="NZ_PPCV01000002.1"/>
</dbReference>
<dbReference type="InterPro" id="IPR005907">
    <property type="entry name" value="G1P_thy_trans_s"/>
</dbReference>
<evidence type="ECO:0000256" key="6">
    <source>
        <dbReference type="ARBA" id="ARBA00022695"/>
    </source>
</evidence>
<evidence type="ECO:0000256" key="2">
    <source>
        <dbReference type="ARBA" id="ARBA00010480"/>
    </source>
</evidence>
<keyword evidence="8 10" id="KW-0460">Magnesium</keyword>
<name>A0A4Q2EHK8_9ACTN</name>
<comment type="cofactor">
    <cofactor evidence="1">
        <name>Mg(2+)</name>
        <dbReference type="ChEBI" id="CHEBI:18420"/>
    </cofactor>
</comment>
<dbReference type="GO" id="GO:0000271">
    <property type="term" value="P:polysaccharide biosynthetic process"/>
    <property type="evidence" value="ECO:0007669"/>
    <property type="project" value="UniProtKB-ARBA"/>
</dbReference>
<dbReference type="InterPro" id="IPR005835">
    <property type="entry name" value="NTP_transferase_dom"/>
</dbReference>
<dbReference type="AlphaFoldDB" id="A0A4Q2EHK8"/>
<dbReference type="SUPFAM" id="SSF53448">
    <property type="entry name" value="Nucleotide-diphospho-sugar transferases"/>
    <property type="match status" value="1"/>
</dbReference>
<comment type="similarity">
    <text evidence="2 10">Belongs to the glucose-1-phosphate thymidylyltransferase family.</text>
</comment>
<proteinExistence type="inferred from homology"/>
<evidence type="ECO:0000256" key="5">
    <source>
        <dbReference type="ARBA" id="ARBA00022679"/>
    </source>
</evidence>